<protein>
    <submittedName>
        <fullName evidence="2">Uncharacterized protein</fullName>
    </submittedName>
</protein>
<accession>A0A316HHW6</accession>
<feature type="transmembrane region" description="Helical" evidence="1">
    <location>
        <begin position="146"/>
        <end position="166"/>
    </location>
</feature>
<organism evidence="2 3">
    <name type="scientific">Mucilaginibacter oryzae</name>
    <dbReference type="NCBI Taxonomy" id="468058"/>
    <lineage>
        <taxon>Bacteria</taxon>
        <taxon>Pseudomonadati</taxon>
        <taxon>Bacteroidota</taxon>
        <taxon>Sphingobacteriia</taxon>
        <taxon>Sphingobacteriales</taxon>
        <taxon>Sphingobacteriaceae</taxon>
        <taxon>Mucilaginibacter</taxon>
    </lineage>
</organism>
<dbReference type="AlphaFoldDB" id="A0A316HHW6"/>
<keyword evidence="1" id="KW-0472">Membrane</keyword>
<dbReference type="RefSeq" id="WP_022831286.1">
    <property type="nucleotide sequence ID" value="NZ_QGHA01000004.1"/>
</dbReference>
<keyword evidence="3" id="KW-1185">Reference proteome</keyword>
<gene>
    <name evidence="2" type="ORF">LX99_02740</name>
</gene>
<evidence type="ECO:0000313" key="3">
    <source>
        <dbReference type="Proteomes" id="UP000245678"/>
    </source>
</evidence>
<evidence type="ECO:0000256" key="1">
    <source>
        <dbReference type="SAM" id="Phobius"/>
    </source>
</evidence>
<dbReference type="EMBL" id="QGHA01000004">
    <property type="protein sequence ID" value="PWK77855.1"/>
    <property type="molecule type" value="Genomic_DNA"/>
</dbReference>
<feature type="transmembrane region" description="Helical" evidence="1">
    <location>
        <begin position="83"/>
        <end position="105"/>
    </location>
</feature>
<dbReference type="Proteomes" id="UP000245678">
    <property type="component" value="Unassembled WGS sequence"/>
</dbReference>
<name>A0A316HHW6_9SPHI</name>
<sequence length="179" mass="20449">MKPKQIIIELSILIAIYLIAYFCWPVLFGAVYGSMTLDINMHDTYFAMSTSPWQTLVLSTFVILSTLLYFIRAAVKCYKSNLVNFILITCNFGLIIALIKIYRFILIIEQTFDANSKGWTIYPPLSALGGHEYPKAPVTHPHFDSYMFIPIIIFMLTLVISCIFTGKNWKTNTHEQTSA</sequence>
<keyword evidence="1" id="KW-1133">Transmembrane helix</keyword>
<feature type="transmembrane region" description="Helical" evidence="1">
    <location>
        <begin position="12"/>
        <end position="33"/>
    </location>
</feature>
<evidence type="ECO:0000313" key="2">
    <source>
        <dbReference type="EMBL" id="PWK77855.1"/>
    </source>
</evidence>
<proteinExistence type="predicted"/>
<reference evidence="2 3" key="1">
    <citation type="submission" date="2018-05" db="EMBL/GenBank/DDBJ databases">
        <title>Genomic Encyclopedia of Archaeal and Bacterial Type Strains, Phase II (KMG-II): from individual species to whole genera.</title>
        <authorList>
            <person name="Goeker M."/>
        </authorList>
    </citation>
    <scope>NUCLEOTIDE SEQUENCE [LARGE SCALE GENOMIC DNA]</scope>
    <source>
        <strain evidence="2 3">DSM 19975</strain>
    </source>
</reference>
<keyword evidence="1" id="KW-0812">Transmembrane</keyword>
<feature type="transmembrane region" description="Helical" evidence="1">
    <location>
        <begin position="53"/>
        <end position="71"/>
    </location>
</feature>
<comment type="caution">
    <text evidence="2">The sequence shown here is derived from an EMBL/GenBank/DDBJ whole genome shotgun (WGS) entry which is preliminary data.</text>
</comment>